<dbReference type="Proteomes" id="UP000663824">
    <property type="component" value="Unassembled WGS sequence"/>
</dbReference>
<evidence type="ECO:0000313" key="3">
    <source>
        <dbReference type="Proteomes" id="UP000663824"/>
    </source>
</evidence>
<comment type="caution">
    <text evidence="1">The sequence shown here is derived from an EMBL/GenBank/DDBJ whole genome shotgun (WGS) entry which is preliminary data.</text>
</comment>
<dbReference type="EMBL" id="CAJNRE010011253">
    <property type="protein sequence ID" value="CAF2099822.1"/>
    <property type="molecule type" value="Genomic_DNA"/>
</dbReference>
<evidence type="ECO:0000313" key="1">
    <source>
        <dbReference type="EMBL" id="CAF2099822.1"/>
    </source>
</evidence>
<name>A0A816TR82_9BILA</name>
<protein>
    <submittedName>
        <fullName evidence="1">Uncharacterized protein</fullName>
    </submittedName>
</protein>
<accession>A0A816TR82</accession>
<sequence>MSTPKYSQIDTKALPSNIMDLRDDAFYDLIRQVSGKRVAELLAFQECNGVDSFLGCKDVTAILQLKSDQLNDLKKHSCVTLTDGTVALLPGLESSVNNLMKLLKKKREEINKQVQRLQSITSSALPTLPAATTISSTLPTTNVSISHSPIRTTVPSDAPIPINSSNSSSINFSIAPTLTDEISTRISETIIE</sequence>
<gene>
    <name evidence="1" type="ORF">MBJ925_LOCUS22058</name>
    <name evidence="2" type="ORF">SMN809_LOCUS38141</name>
</gene>
<dbReference type="EMBL" id="CAJOBI010098803">
    <property type="protein sequence ID" value="CAF4577732.1"/>
    <property type="molecule type" value="Genomic_DNA"/>
</dbReference>
<organism evidence="1 3">
    <name type="scientific">Rotaria magnacalcarata</name>
    <dbReference type="NCBI Taxonomy" id="392030"/>
    <lineage>
        <taxon>Eukaryota</taxon>
        <taxon>Metazoa</taxon>
        <taxon>Spiralia</taxon>
        <taxon>Gnathifera</taxon>
        <taxon>Rotifera</taxon>
        <taxon>Eurotatoria</taxon>
        <taxon>Bdelloidea</taxon>
        <taxon>Philodinida</taxon>
        <taxon>Philodinidae</taxon>
        <taxon>Rotaria</taxon>
    </lineage>
</organism>
<proteinExistence type="predicted"/>
<evidence type="ECO:0000313" key="2">
    <source>
        <dbReference type="EMBL" id="CAF4577732.1"/>
    </source>
</evidence>
<reference evidence="1" key="1">
    <citation type="submission" date="2021-02" db="EMBL/GenBank/DDBJ databases">
        <authorList>
            <person name="Nowell W R."/>
        </authorList>
    </citation>
    <scope>NUCLEOTIDE SEQUENCE</scope>
</reference>
<dbReference type="Proteomes" id="UP000676336">
    <property type="component" value="Unassembled WGS sequence"/>
</dbReference>
<dbReference type="AlphaFoldDB" id="A0A816TR82"/>